<gene>
    <name evidence="2" type="ORF">IRJ41_024104</name>
</gene>
<comment type="caution">
    <text evidence="2">The sequence shown here is derived from an EMBL/GenBank/DDBJ whole genome shotgun (WGS) entry which is preliminary data.</text>
</comment>
<sequence length="123" mass="13942">VAAGGTGRGYLKETVTRLQLDHCFMLPNFQLASKPKVSYPHLATDQWKHHIASEVTPDVPALARRNLHICLKQTAYPGLKSPQDKQRLTDLKQSSHCVRREMHRAHPKLSKRQTVHLPPQAEP</sequence>
<protein>
    <submittedName>
        <fullName evidence="2">Uncharacterized protein</fullName>
    </submittedName>
</protein>
<dbReference type="Proteomes" id="UP001059041">
    <property type="component" value="Linkage Group LG1"/>
</dbReference>
<evidence type="ECO:0000313" key="2">
    <source>
        <dbReference type="EMBL" id="KAI7814842.1"/>
    </source>
</evidence>
<keyword evidence="3" id="KW-1185">Reference proteome</keyword>
<accession>A0A9W8CCL5</accession>
<evidence type="ECO:0000256" key="1">
    <source>
        <dbReference type="SAM" id="MobiDB-lite"/>
    </source>
</evidence>
<evidence type="ECO:0000313" key="3">
    <source>
        <dbReference type="Proteomes" id="UP001059041"/>
    </source>
</evidence>
<feature type="non-terminal residue" evidence="2">
    <location>
        <position position="1"/>
    </location>
</feature>
<feature type="compositionally biased region" description="Basic residues" evidence="1">
    <location>
        <begin position="101"/>
        <end position="114"/>
    </location>
</feature>
<name>A0A9W8CCL5_TRIRA</name>
<feature type="non-terminal residue" evidence="2">
    <location>
        <position position="123"/>
    </location>
</feature>
<proteinExistence type="predicted"/>
<feature type="region of interest" description="Disordered" evidence="1">
    <location>
        <begin position="78"/>
        <end position="123"/>
    </location>
</feature>
<dbReference type="AlphaFoldDB" id="A0A9W8CCL5"/>
<organism evidence="2 3">
    <name type="scientific">Triplophysa rosa</name>
    <name type="common">Cave loach</name>
    <dbReference type="NCBI Taxonomy" id="992332"/>
    <lineage>
        <taxon>Eukaryota</taxon>
        <taxon>Metazoa</taxon>
        <taxon>Chordata</taxon>
        <taxon>Craniata</taxon>
        <taxon>Vertebrata</taxon>
        <taxon>Euteleostomi</taxon>
        <taxon>Actinopterygii</taxon>
        <taxon>Neopterygii</taxon>
        <taxon>Teleostei</taxon>
        <taxon>Ostariophysi</taxon>
        <taxon>Cypriniformes</taxon>
        <taxon>Nemacheilidae</taxon>
        <taxon>Triplophysa</taxon>
    </lineage>
</organism>
<dbReference type="EMBL" id="JAFHDT010000001">
    <property type="protein sequence ID" value="KAI7814842.1"/>
    <property type="molecule type" value="Genomic_DNA"/>
</dbReference>
<reference evidence="2" key="1">
    <citation type="submission" date="2021-02" db="EMBL/GenBank/DDBJ databases">
        <title>Comparative genomics reveals that relaxation of natural selection precedes convergent phenotypic evolution of cavefish.</title>
        <authorList>
            <person name="Peng Z."/>
        </authorList>
    </citation>
    <scope>NUCLEOTIDE SEQUENCE</scope>
    <source>
        <tissue evidence="2">Muscle</tissue>
    </source>
</reference>